<dbReference type="InterPro" id="IPR005230">
    <property type="entry name" value="TraB_bac"/>
</dbReference>
<dbReference type="EMBL" id="DTPI01000031">
    <property type="protein sequence ID" value="HGE66581.1"/>
    <property type="molecule type" value="Genomic_DNA"/>
</dbReference>
<dbReference type="EMBL" id="DTAK01000038">
    <property type="protein sequence ID" value="HGU59547.1"/>
    <property type="molecule type" value="Genomic_DNA"/>
</dbReference>
<accession>A0A7C3YHH3</accession>
<name>A0A7C3YHH3_9EURY</name>
<evidence type="ECO:0000313" key="2">
    <source>
        <dbReference type="EMBL" id="HGE66581.1"/>
    </source>
</evidence>
<dbReference type="CDD" id="cd14726">
    <property type="entry name" value="TraB_PrgY-like"/>
    <property type="match status" value="1"/>
</dbReference>
<dbReference type="PANTHER" id="PTHR21530:SF7">
    <property type="entry name" value="TRAB DOMAIN-CONTAINING PROTEIN"/>
    <property type="match status" value="1"/>
</dbReference>
<proteinExistence type="predicted"/>
<feature type="transmembrane region" description="Helical" evidence="1">
    <location>
        <begin position="230"/>
        <end position="251"/>
    </location>
</feature>
<keyword evidence="1" id="KW-1133">Transmembrane helix</keyword>
<dbReference type="PANTHER" id="PTHR21530">
    <property type="entry name" value="PHEROMONE SHUTDOWN PROTEIN"/>
    <property type="match status" value="1"/>
</dbReference>
<comment type="caution">
    <text evidence="2">The sequence shown here is derived from an EMBL/GenBank/DDBJ whole genome shotgun (WGS) entry which is preliminary data.</text>
</comment>
<sequence>MSEIIVVGTAHVSKKSIEEVERIIEKEKPDAVAVELDFRRFEALIGKRQDINLVEIIKKGNLFLFLFQLILSNLQKRLGKETGVNPGEEMLRAIGKAREIGADVLLIDRDIAITMKRLWNELSFFEKLKLMYHLFKGKGEEFEIDEIIEKNLADLFIEEFRKISPKAAKILIDERDMYMALSLLNASKKYNKIVAVVGAGHKEGIERFLRNPPEIDIRQLVEVKEKKISVLKIIGSLITLFTILLLISILIKLGTSEFFSALIFWFLINGILSSVFAAIAGGHVLSILTAFFVAWLTSLSPLLAAGWFSGVVEFFVRKPTQEDLERLIRAESLRDMYKNKAFRVLLVAALTNLGSGLGTLIGLWYLSTHYGINIKDVILEFLSFDPIWIETFFNE</sequence>
<dbReference type="InterPro" id="IPR002816">
    <property type="entry name" value="TraB/PrgY/GumN_fam"/>
</dbReference>
<dbReference type="Pfam" id="PF01963">
    <property type="entry name" value="TraB_PrgY_gumN"/>
    <property type="match status" value="1"/>
</dbReference>
<dbReference type="AlphaFoldDB" id="A0A7C3YHH3"/>
<dbReference type="NCBIfam" id="TIGR00261">
    <property type="entry name" value="traB"/>
    <property type="match status" value="1"/>
</dbReference>
<feature type="transmembrane region" description="Helical" evidence="1">
    <location>
        <begin position="292"/>
        <end position="316"/>
    </location>
</feature>
<evidence type="ECO:0000313" key="3">
    <source>
        <dbReference type="EMBL" id="HGU59547.1"/>
    </source>
</evidence>
<gene>
    <name evidence="3" type="ORF">ENT89_05170</name>
    <name evidence="2" type="ORF">ENX77_05630</name>
</gene>
<reference evidence="2" key="1">
    <citation type="journal article" date="2020" name="mSystems">
        <title>Genome- and Community-Level Interaction Insights into Carbon Utilization and Element Cycling Functions of Hydrothermarchaeota in Hydrothermal Sediment.</title>
        <authorList>
            <person name="Zhou Z."/>
            <person name="Liu Y."/>
            <person name="Xu W."/>
            <person name="Pan J."/>
            <person name="Luo Z.H."/>
            <person name="Li M."/>
        </authorList>
    </citation>
    <scope>NUCLEOTIDE SEQUENCE [LARGE SCALE GENOMIC DNA]</scope>
    <source>
        <strain evidence="3">SpSt-62</strain>
        <strain evidence="2">SpSt-97</strain>
    </source>
</reference>
<feature type="transmembrane region" description="Helical" evidence="1">
    <location>
        <begin position="258"/>
        <end position="280"/>
    </location>
</feature>
<organism evidence="2">
    <name type="scientific">Geoglobus ahangari</name>
    <dbReference type="NCBI Taxonomy" id="113653"/>
    <lineage>
        <taxon>Archaea</taxon>
        <taxon>Methanobacteriati</taxon>
        <taxon>Methanobacteriota</taxon>
        <taxon>Archaeoglobi</taxon>
        <taxon>Archaeoglobales</taxon>
        <taxon>Archaeoglobaceae</taxon>
        <taxon>Geoglobus</taxon>
    </lineage>
</organism>
<feature type="transmembrane region" description="Helical" evidence="1">
    <location>
        <begin position="344"/>
        <end position="366"/>
    </location>
</feature>
<evidence type="ECO:0000256" key="1">
    <source>
        <dbReference type="SAM" id="Phobius"/>
    </source>
</evidence>
<keyword evidence="1" id="KW-0812">Transmembrane</keyword>
<dbReference type="InterPro" id="IPR046345">
    <property type="entry name" value="TraB_PrgY-like"/>
</dbReference>
<keyword evidence="1" id="KW-0472">Membrane</keyword>
<protein>
    <submittedName>
        <fullName evidence="2">TraB/GumN family protein</fullName>
    </submittedName>
</protein>